<reference evidence="3" key="1">
    <citation type="journal article" date="2021" name="PeerJ">
        <title>Extensive microbial diversity within the chicken gut microbiome revealed by metagenomics and culture.</title>
        <authorList>
            <person name="Gilroy R."/>
            <person name="Ravi A."/>
            <person name="Getino M."/>
            <person name="Pursley I."/>
            <person name="Horton D.L."/>
            <person name="Alikhan N.F."/>
            <person name="Baker D."/>
            <person name="Gharbi K."/>
            <person name="Hall N."/>
            <person name="Watson M."/>
            <person name="Adriaenssens E.M."/>
            <person name="Foster-Nyarko E."/>
            <person name="Jarju S."/>
            <person name="Secka A."/>
            <person name="Antonio M."/>
            <person name="Oren A."/>
            <person name="Chaudhuri R.R."/>
            <person name="La Ragione R."/>
            <person name="Hildebrand F."/>
            <person name="Pallen M.J."/>
        </authorList>
    </citation>
    <scope>NUCLEOTIDE SEQUENCE</scope>
    <source>
        <strain evidence="3">CHK198-12963</strain>
    </source>
</reference>
<gene>
    <name evidence="3" type="ORF">H9931_03590</name>
</gene>
<comment type="caution">
    <text evidence="3">The sequence shown here is derived from an EMBL/GenBank/DDBJ whole genome shotgun (WGS) entry which is preliminary data.</text>
</comment>
<sequence length="1207" mass="134757">MRIGEDHIRQELEKTLDALEIRGASKEKLMEYLDPDKPGDESLLEGLEQVDFGRRADQQRSRLPIWAGRLPLLAQLEEVSGCQAAAALMTRFKRSRPQMCGRLIRALYAVGGPSMIFALQETIGDDGKGGADSISALLGPEAEAALLAEAYFRQGKNTCLRDLIQLGEKNPALLLSARNQWRGQRTDAQAALAAVYLYAAGEKKRGFFQKLLGGEDRESGQMKEILNSSIRHALEEITAKSCTPDQKQELERYLENGNADEPLSKFLEAALFSRQSFHYPALRAAVCALLAREYTPAGERFLTLCLHFAPWSVLAGAWWSLPRKRMEEQVPWLAAHLSVEKLLLTKQTGLGNGNEMWLSLVRQLNRTRAAEFAKGASQAMVGENREIQDLIRQAAPDIARAAADQGIGLKRKKTAQNLAKCFPDSNVQRMAEDYLVTGENLDQLAAQAVGVKNNYGYDRELSNYISLYGEDDFTLRCLAVCALAEQGYRLSQLWFPWKGNRKEQMRHFLELEEKAGLSAAWQLRGADLAWGTLYSQTDKNQCMDAAVAYLVSRHERTGTEWPAIAAQGSVFARYAAISAMDAFPGEYKETLLSCAGDGSKQVKELLTAVYAGHPEWEEDIRSMLASKKSALREMALEVISKWDVARFREDLEGLLEKEKSQKVAARCRGLLGLGAEGTGQNGGTGTAEGSGAAGPGTAEELAASLLKGGKKRRVQWLFDTAFLPVKKKDGSQASEELLAALLVGCQECSGENPAQALALLKDELEPCSLEAFACQVWDRWMEQGAPAKQKWILSFVSAFGGREAVSRMKHQISQWPQNARGAIACDAVYALALSPEPEGLLIVDSISRKFKFKQVKAAAGKALLEAAKKRNLTPEELADRIVPDLGFGEDMSQTFDYGPRHFTVYLSPSLELEIQDQNGKRLKSLPAPGKNDDPEKAQEASARFKALKKQMKAVVSTQKLRLEQALSINRKWQVSDWEKLFVKNPVMHQFAISLIWGIYQEDQLLETFRYMEDGSFNTMDEEEYELPSEGTIGLVHPIELKAEELSAWKQQLEDYEVEQSIEQLKRPVFSVTPEEKGQKRMERFGGRMVMDLSLFGKLQSMGWYRGSVQDGGGFYEFYREDGKISVNLTFSGSFVSGEGEMVTVYDAVFYRTGTVRRGSYIYDRPKDEDTLSLDEVNPRYFSEIVYQLQKATASSTELNHNWKNEQF</sequence>
<dbReference type="EMBL" id="DWWB01000016">
    <property type="protein sequence ID" value="HJC65791.1"/>
    <property type="molecule type" value="Genomic_DNA"/>
</dbReference>
<feature type="region of interest" description="Disordered" evidence="1">
    <location>
        <begin position="921"/>
        <end position="940"/>
    </location>
</feature>
<evidence type="ECO:0000256" key="1">
    <source>
        <dbReference type="SAM" id="MobiDB-lite"/>
    </source>
</evidence>
<reference evidence="3" key="2">
    <citation type="submission" date="2021-04" db="EMBL/GenBank/DDBJ databases">
        <authorList>
            <person name="Gilroy R."/>
        </authorList>
    </citation>
    <scope>NUCLEOTIDE SEQUENCE</scope>
    <source>
        <strain evidence="3">CHK198-12963</strain>
    </source>
</reference>
<accession>A0A9D2PSC7</accession>
<dbReference type="InterPro" id="IPR025406">
    <property type="entry name" value="DUF4132"/>
</dbReference>
<dbReference type="Proteomes" id="UP000823863">
    <property type="component" value="Unassembled WGS sequence"/>
</dbReference>
<evidence type="ECO:0000259" key="2">
    <source>
        <dbReference type="Pfam" id="PF13569"/>
    </source>
</evidence>
<organism evidence="3 4">
    <name type="scientific">Candidatus Enterocloster excrementigallinarum</name>
    <dbReference type="NCBI Taxonomy" id="2838558"/>
    <lineage>
        <taxon>Bacteria</taxon>
        <taxon>Bacillati</taxon>
        <taxon>Bacillota</taxon>
        <taxon>Clostridia</taxon>
        <taxon>Lachnospirales</taxon>
        <taxon>Lachnospiraceae</taxon>
        <taxon>Enterocloster</taxon>
    </lineage>
</organism>
<protein>
    <submittedName>
        <fullName evidence="3">DUF4132 domain-containing protein</fullName>
    </submittedName>
</protein>
<evidence type="ECO:0000313" key="3">
    <source>
        <dbReference type="EMBL" id="HJC65791.1"/>
    </source>
</evidence>
<dbReference type="Pfam" id="PF13569">
    <property type="entry name" value="DUF4132"/>
    <property type="match status" value="1"/>
</dbReference>
<proteinExistence type="predicted"/>
<evidence type="ECO:0000313" key="4">
    <source>
        <dbReference type="Proteomes" id="UP000823863"/>
    </source>
</evidence>
<dbReference type="AlphaFoldDB" id="A0A9D2PSC7"/>
<name>A0A9D2PSC7_9FIRM</name>
<feature type="domain" description="DUF4132" evidence="2">
    <location>
        <begin position="919"/>
        <end position="1103"/>
    </location>
</feature>